<sequence>MPHTNRKKKNAGAMPLNAENKKTVVHTKRKEVLDEEGWVHVVDTPRTTRRSTISKAALHSGDFEINGVQYVNRTLEEMRVELAYWRKAWEIDEACAGLKTALEKLGEQKIGKVVVLGLGSLQNARREGRRASYTQLVALEIVMAVLGARVSTVFQDPQFTDTDKLLLKELGYEIVEDPEAFQHIVESSLVYAIHCYADVYKEVSEQKTPAVFIGTDVENFGRFNLSETAEVTAKALEEMVKGYESVDFPQIRHDFSDTKIYWRKKLEEVKPEVKPEEVKP</sequence>
<proteinExistence type="predicted"/>
<evidence type="ECO:0000313" key="2">
    <source>
        <dbReference type="EMBL" id="TVY80808.1"/>
    </source>
</evidence>
<evidence type="ECO:0000259" key="1">
    <source>
        <dbReference type="Pfam" id="PF07985"/>
    </source>
</evidence>
<protein>
    <recommendedName>
        <fullName evidence="1">SRR1-like domain-containing protein</fullName>
    </recommendedName>
</protein>
<dbReference type="Pfam" id="PF07985">
    <property type="entry name" value="SRR1"/>
    <property type="match status" value="1"/>
</dbReference>
<dbReference type="EMBL" id="QGMK01000606">
    <property type="protein sequence ID" value="TVY80808.1"/>
    <property type="molecule type" value="Genomic_DNA"/>
</dbReference>
<dbReference type="PANTHER" id="PTHR42080:SF1">
    <property type="entry name" value="SRR1-LIKE DOMAIN-CONTAINING PROTEIN"/>
    <property type="match status" value="1"/>
</dbReference>
<gene>
    <name evidence="2" type="ORF">LSUE1_G003265</name>
</gene>
<organism evidence="2 3">
    <name type="scientific">Lachnellula suecica</name>
    <dbReference type="NCBI Taxonomy" id="602035"/>
    <lineage>
        <taxon>Eukaryota</taxon>
        <taxon>Fungi</taxon>
        <taxon>Dikarya</taxon>
        <taxon>Ascomycota</taxon>
        <taxon>Pezizomycotina</taxon>
        <taxon>Leotiomycetes</taxon>
        <taxon>Helotiales</taxon>
        <taxon>Lachnaceae</taxon>
        <taxon>Lachnellula</taxon>
    </lineage>
</organism>
<name>A0A8T9C582_9HELO</name>
<reference evidence="2 3" key="1">
    <citation type="submission" date="2018-05" db="EMBL/GenBank/DDBJ databases">
        <title>Genome sequencing and assembly of the regulated plant pathogen Lachnellula willkommii and related sister species for the development of diagnostic species identification markers.</title>
        <authorList>
            <person name="Giroux E."/>
            <person name="Bilodeau G."/>
        </authorList>
    </citation>
    <scope>NUCLEOTIDE SEQUENCE [LARGE SCALE GENOMIC DNA]</scope>
    <source>
        <strain evidence="2 3">CBS 268.59</strain>
    </source>
</reference>
<comment type="caution">
    <text evidence="2">The sequence shown here is derived from an EMBL/GenBank/DDBJ whole genome shotgun (WGS) entry which is preliminary data.</text>
</comment>
<dbReference type="InterPro" id="IPR012942">
    <property type="entry name" value="SRR1-like"/>
</dbReference>
<accession>A0A8T9C582</accession>
<dbReference type="AlphaFoldDB" id="A0A8T9C582"/>
<keyword evidence="3" id="KW-1185">Reference proteome</keyword>
<dbReference type="OrthoDB" id="5318346at2759"/>
<dbReference type="Proteomes" id="UP000469558">
    <property type="component" value="Unassembled WGS sequence"/>
</dbReference>
<dbReference type="PANTHER" id="PTHR42080">
    <property type="entry name" value="SRR1 DOMAIN-CONTAINING PROTEIN"/>
    <property type="match status" value="1"/>
</dbReference>
<evidence type="ECO:0000313" key="3">
    <source>
        <dbReference type="Proteomes" id="UP000469558"/>
    </source>
</evidence>
<feature type="domain" description="SRR1-like" evidence="1">
    <location>
        <begin position="100"/>
        <end position="262"/>
    </location>
</feature>